<reference evidence="2" key="1">
    <citation type="submission" date="2022-11" db="EMBL/GenBank/DDBJ databases">
        <authorList>
            <person name="Petersen C."/>
        </authorList>
    </citation>
    <scope>NUCLEOTIDE SEQUENCE</scope>
    <source>
        <strain evidence="2">IBT 30069</strain>
    </source>
</reference>
<sequence length="420" mass="47171">MKGTSIFQFKSWPKIHQPLPRTPRESQQLLNALTSSFRRQLDQAYPASKPPNNEGDRQPLNTDSSLHATDQHLHNILDNPLFRIVPPKAKSLGGHHAGKNVDQEKRLAEDPMGVFDEMAASGAVTTALITKCLKSQLLLVRSTDNMELSEAMKTSRTASRVVDWFWASDGASRQMLLRWRSTASSLAKFMVAEGLQDTIIRWLEMLMSYDLGGRNGRMNEVVAQQTFNNFLVGFIEAEIRYGKGLASAFQNYLHVCNMHSICQTTNLPQKTMLLAAGACLNRAALELKPLNELVSVKTYDEYQRVISILSVPNSLLSASISLCHPKNPDPLPLIQFVETLSPDKFLTWNAARRDAIFRISCDALHVLIDQKNIRDAIHLARLIQQFFPSTTTNSTAEGSRFRYSSKEEDDLLSRLELSLT</sequence>
<reference evidence="2" key="2">
    <citation type="journal article" date="2023" name="IMA Fungus">
        <title>Comparative genomic study of the Penicillium genus elucidates a diverse pangenome and 15 lateral gene transfer events.</title>
        <authorList>
            <person name="Petersen C."/>
            <person name="Sorensen T."/>
            <person name="Nielsen M.R."/>
            <person name="Sondergaard T.E."/>
            <person name="Sorensen J.L."/>
            <person name="Fitzpatrick D.A."/>
            <person name="Frisvad J.C."/>
            <person name="Nielsen K.L."/>
        </authorList>
    </citation>
    <scope>NUCLEOTIDE SEQUENCE</scope>
    <source>
        <strain evidence="2">IBT 30069</strain>
    </source>
</reference>
<evidence type="ECO:0000313" key="3">
    <source>
        <dbReference type="Proteomes" id="UP001149165"/>
    </source>
</evidence>
<dbReference type="Proteomes" id="UP001149165">
    <property type="component" value="Unassembled WGS sequence"/>
</dbReference>
<proteinExistence type="predicted"/>
<gene>
    <name evidence="2" type="ORF">N7456_009966</name>
</gene>
<organism evidence="2 3">
    <name type="scientific">Penicillium angulare</name>
    <dbReference type="NCBI Taxonomy" id="116970"/>
    <lineage>
        <taxon>Eukaryota</taxon>
        <taxon>Fungi</taxon>
        <taxon>Dikarya</taxon>
        <taxon>Ascomycota</taxon>
        <taxon>Pezizomycotina</taxon>
        <taxon>Eurotiomycetes</taxon>
        <taxon>Eurotiomycetidae</taxon>
        <taxon>Eurotiales</taxon>
        <taxon>Aspergillaceae</taxon>
        <taxon>Penicillium</taxon>
    </lineage>
</organism>
<protein>
    <submittedName>
        <fullName evidence="2">Uncharacterized protein</fullName>
    </submittedName>
</protein>
<name>A0A9W9F5V7_9EURO</name>
<dbReference type="AlphaFoldDB" id="A0A9W9F5V7"/>
<comment type="caution">
    <text evidence="2">The sequence shown here is derived from an EMBL/GenBank/DDBJ whole genome shotgun (WGS) entry which is preliminary data.</text>
</comment>
<dbReference type="OrthoDB" id="5424391at2759"/>
<evidence type="ECO:0000256" key="1">
    <source>
        <dbReference type="SAM" id="MobiDB-lite"/>
    </source>
</evidence>
<evidence type="ECO:0000313" key="2">
    <source>
        <dbReference type="EMBL" id="KAJ5094105.1"/>
    </source>
</evidence>
<dbReference type="EMBL" id="JAPQKH010000006">
    <property type="protein sequence ID" value="KAJ5094105.1"/>
    <property type="molecule type" value="Genomic_DNA"/>
</dbReference>
<keyword evidence="3" id="KW-1185">Reference proteome</keyword>
<feature type="region of interest" description="Disordered" evidence="1">
    <location>
        <begin position="44"/>
        <end position="65"/>
    </location>
</feature>
<accession>A0A9W9F5V7</accession>